<gene>
    <name evidence="7" type="ORF">LS81_009110</name>
</gene>
<evidence type="ECO:0000313" key="8">
    <source>
        <dbReference type="Proteomes" id="UP000029878"/>
    </source>
</evidence>
<dbReference type="PROSITE" id="PS51160">
    <property type="entry name" value="ACYLPHOSPHATASE_3"/>
    <property type="match status" value="1"/>
</dbReference>
<dbReference type="Pfam" id="PF00708">
    <property type="entry name" value="Acylphosphatase"/>
    <property type="match status" value="1"/>
</dbReference>
<sequence>MRHYKITAKGKVQGVGFRNFTKAYADSKGYTGSVQNLANGYVEIFVSLEDLGDFLEALQKGNGRMNASSFEVEHLPSLKLSSFEVLR</sequence>
<dbReference type="EC" id="3.6.1.7" evidence="2 4"/>
<feature type="domain" description="Acylphosphatase-like" evidence="6">
    <location>
        <begin position="3"/>
        <end position="87"/>
    </location>
</feature>
<feature type="active site" evidence="4">
    <location>
        <position position="18"/>
    </location>
</feature>
<evidence type="ECO:0000259" key="6">
    <source>
        <dbReference type="PROSITE" id="PS51160"/>
    </source>
</evidence>
<evidence type="ECO:0000256" key="4">
    <source>
        <dbReference type="PROSITE-ProRule" id="PRU00520"/>
    </source>
</evidence>
<dbReference type="OrthoDB" id="5295388at2"/>
<dbReference type="Proteomes" id="UP000029878">
    <property type="component" value="Unassembled WGS sequence"/>
</dbReference>
<feature type="active site" evidence="4">
    <location>
        <position position="36"/>
    </location>
</feature>
<evidence type="ECO:0000256" key="2">
    <source>
        <dbReference type="ARBA" id="ARBA00012150"/>
    </source>
</evidence>
<dbReference type="AlphaFoldDB" id="A0A4U8S5L7"/>
<dbReference type="RefSeq" id="WP_034345407.1">
    <property type="nucleotide sequence ID" value="NZ_FZNG01000039.1"/>
</dbReference>
<dbReference type="PANTHER" id="PTHR47268:SF4">
    <property type="entry name" value="ACYLPHOSPHATASE"/>
    <property type="match status" value="1"/>
</dbReference>
<evidence type="ECO:0000313" key="7">
    <source>
        <dbReference type="EMBL" id="TLD81119.1"/>
    </source>
</evidence>
<evidence type="ECO:0000256" key="1">
    <source>
        <dbReference type="ARBA" id="ARBA00005614"/>
    </source>
</evidence>
<dbReference type="SUPFAM" id="SSF54975">
    <property type="entry name" value="Acylphosphatase/BLUF domain-like"/>
    <property type="match status" value="1"/>
</dbReference>
<comment type="catalytic activity">
    <reaction evidence="3 4">
        <text>an acyl phosphate + H2O = a carboxylate + phosphate + H(+)</text>
        <dbReference type="Rhea" id="RHEA:14965"/>
        <dbReference type="ChEBI" id="CHEBI:15377"/>
        <dbReference type="ChEBI" id="CHEBI:15378"/>
        <dbReference type="ChEBI" id="CHEBI:29067"/>
        <dbReference type="ChEBI" id="CHEBI:43474"/>
        <dbReference type="ChEBI" id="CHEBI:59918"/>
        <dbReference type="EC" id="3.6.1.7"/>
    </reaction>
</comment>
<dbReference type="InterPro" id="IPR001792">
    <property type="entry name" value="Acylphosphatase-like_dom"/>
</dbReference>
<dbReference type="GO" id="GO:0003998">
    <property type="term" value="F:acylphosphatase activity"/>
    <property type="evidence" value="ECO:0007669"/>
    <property type="project" value="UniProtKB-EC"/>
</dbReference>
<dbReference type="InterPro" id="IPR020456">
    <property type="entry name" value="Acylphosphatase"/>
</dbReference>
<comment type="caution">
    <text evidence="7">The sequence shown here is derived from an EMBL/GenBank/DDBJ whole genome shotgun (WGS) entry which is preliminary data.</text>
</comment>
<evidence type="ECO:0000256" key="3">
    <source>
        <dbReference type="ARBA" id="ARBA00047645"/>
    </source>
</evidence>
<organism evidence="7 8">
    <name type="scientific">Helicobacter trogontum</name>
    <dbReference type="NCBI Taxonomy" id="50960"/>
    <lineage>
        <taxon>Bacteria</taxon>
        <taxon>Pseudomonadati</taxon>
        <taxon>Campylobacterota</taxon>
        <taxon>Epsilonproteobacteria</taxon>
        <taxon>Campylobacterales</taxon>
        <taxon>Helicobacteraceae</taxon>
        <taxon>Helicobacter</taxon>
    </lineage>
</organism>
<dbReference type="PANTHER" id="PTHR47268">
    <property type="entry name" value="ACYLPHOSPHATASE"/>
    <property type="match status" value="1"/>
</dbReference>
<evidence type="ECO:0000256" key="5">
    <source>
        <dbReference type="RuleBase" id="RU004168"/>
    </source>
</evidence>
<accession>A0A4U8S5L7</accession>
<keyword evidence="4" id="KW-0378">Hydrolase</keyword>
<dbReference type="Gene3D" id="3.30.70.100">
    <property type="match status" value="1"/>
</dbReference>
<reference evidence="7 8" key="1">
    <citation type="journal article" date="2014" name="Genome Announc.">
        <title>Draft genome sequences of eight enterohepatic helicobacter species isolated from both laboratory and wild rodents.</title>
        <authorList>
            <person name="Sheh A."/>
            <person name="Shen Z."/>
            <person name="Fox J.G."/>
        </authorList>
    </citation>
    <scope>NUCLEOTIDE SEQUENCE [LARGE SCALE GENOMIC DNA]</scope>
    <source>
        <strain evidence="7 8">ATCC 700114</strain>
    </source>
</reference>
<protein>
    <recommendedName>
        <fullName evidence="2 4">acylphosphatase</fullName>
        <ecNumber evidence="2 4">3.6.1.7</ecNumber>
    </recommendedName>
</protein>
<comment type="similarity">
    <text evidence="1 5">Belongs to the acylphosphatase family.</text>
</comment>
<dbReference type="InterPro" id="IPR036046">
    <property type="entry name" value="Acylphosphatase-like_dom_sf"/>
</dbReference>
<proteinExistence type="inferred from homology"/>
<name>A0A4U8S5L7_9HELI</name>
<dbReference type="EMBL" id="JRPL02000028">
    <property type="protein sequence ID" value="TLD81119.1"/>
    <property type="molecule type" value="Genomic_DNA"/>
</dbReference>